<dbReference type="InterPro" id="IPR024706">
    <property type="entry name" value="Peroxiredoxin_AhpC-typ"/>
</dbReference>
<evidence type="ECO:0000256" key="3">
    <source>
        <dbReference type="ARBA" id="ARBA00013017"/>
    </source>
</evidence>
<dbReference type="NCBIfam" id="NF006960">
    <property type="entry name" value="PRK09437.1"/>
    <property type="match status" value="1"/>
</dbReference>
<evidence type="ECO:0000256" key="10">
    <source>
        <dbReference type="ARBA" id="ARBA00038489"/>
    </source>
</evidence>
<dbReference type="InterPro" id="IPR050924">
    <property type="entry name" value="Peroxiredoxin_BCP/PrxQ"/>
</dbReference>
<dbReference type="InterPro" id="IPR013766">
    <property type="entry name" value="Thioredoxin_domain"/>
</dbReference>
<keyword evidence="7" id="KW-1015">Disulfide bond</keyword>
<comment type="similarity">
    <text evidence="10">Belongs to the peroxiredoxin family. BCP/PrxQ subfamily.</text>
</comment>
<evidence type="ECO:0000256" key="5">
    <source>
        <dbReference type="ARBA" id="ARBA00022862"/>
    </source>
</evidence>
<keyword evidence="15" id="KW-1185">Reference proteome</keyword>
<dbReference type="PANTHER" id="PTHR42801">
    <property type="entry name" value="THIOREDOXIN-DEPENDENT PEROXIDE REDUCTASE"/>
    <property type="match status" value="1"/>
</dbReference>
<evidence type="ECO:0000313" key="15">
    <source>
        <dbReference type="Proteomes" id="UP000030889"/>
    </source>
</evidence>
<evidence type="ECO:0000256" key="4">
    <source>
        <dbReference type="ARBA" id="ARBA00022559"/>
    </source>
</evidence>
<name>A0ABR4YHF0_9BACT</name>
<dbReference type="GO" id="GO:0004601">
    <property type="term" value="F:peroxidase activity"/>
    <property type="evidence" value="ECO:0007669"/>
    <property type="project" value="UniProtKB-KW"/>
</dbReference>
<accession>A0ABR4YHF0</accession>
<keyword evidence="4 14" id="KW-0575">Peroxidase</keyword>
<dbReference type="Pfam" id="PF00578">
    <property type="entry name" value="AhpC-TSA"/>
    <property type="match status" value="1"/>
</dbReference>
<dbReference type="PROSITE" id="PS51352">
    <property type="entry name" value="THIOREDOXIN_2"/>
    <property type="match status" value="1"/>
</dbReference>
<feature type="domain" description="Thioredoxin" evidence="13">
    <location>
        <begin position="2"/>
        <end position="152"/>
    </location>
</feature>
<dbReference type="PANTHER" id="PTHR42801:SF4">
    <property type="entry name" value="AHPC_TSA FAMILY PROTEIN"/>
    <property type="match status" value="1"/>
</dbReference>
<evidence type="ECO:0000256" key="12">
    <source>
        <dbReference type="ARBA" id="ARBA00049091"/>
    </source>
</evidence>
<dbReference type="Gene3D" id="3.40.30.10">
    <property type="entry name" value="Glutaredoxin"/>
    <property type="match status" value="1"/>
</dbReference>
<dbReference type="Proteomes" id="UP000030889">
    <property type="component" value="Unassembled WGS sequence"/>
</dbReference>
<sequence>MLKEGDKAPDFTGIDQDGKAVSLEQFRGKKLILYFYPKDNTTGCMAEACSLRDGYAELKRNGFEIVGVSPDGEKSHRGFADKHGLQFTLIADTDKSIASAYGVWGQKKFMGREYMGILRTTFVIDGEGYIEKVFPKVNTKDHFRQIADSYGMK</sequence>
<dbReference type="PIRSF" id="PIRSF000239">
    <property type="entry name" value="AHPC"/>
    <property type="match status" value="1"/>
</dbReference>
<comment type="subunit">
    <text evidence="2">Monomer.</text>
</comment>
<comment type="function">
    <text evidence="1">Thiol-specific peroxidase that catalyzes the reduction of hydrogen peroxide and organic hydroperoxides to water and alcohols, respectively. Plays a role in cell protection against oxidative stress by detoxifying peroxides and as sensor of hydrogen peroxide-mediated signaling events.</text>
</comment>
<evidence type="ECO:0000256" key="11">
    <source>
        <dbReference type="ARBA" id="ARBA00042639"/>
    </source>
</evidence>
<evidence type="ECO:0000256" key="6">
    <source>
        <dbReference type="ARBA" id="ARBA00023002"/>
    </source>
</evidence>
<dbReference type="InterPro" id="IPR036249">
    <property type="entry name" value="Thioredoxin-like_sf"/>
</dbReference>
<dbReference type="SUPFAM" id="SSF52833">
    <property type="entry name" value="Thioredoxin-like"/>
    <property type="match status" value="1"/>
</dbReference>
<evidence type="ECO:0000259" key="13">
    <source>
        <dbReference type="PROSITE" id="PS51352"/>
    </source>
</evidence>
<reference evidence="14 15" key="1">
    <citation type="submission" date="2014-09" db="EMBL/GenBank/DDBJ databases">
        <title>Alistipes sp. 627, sp. nov., a novel member of the family Rikenellaceae isolated from human faeces.</title>
        <authorList>
            <person name="Shkoporov A.N."/>
            <person name="Chaplin A.V."/>
            <person name="Motuzova O.V."/>
            <person name="Kafarskaia L.I."/>
            <person name="Khokhlova E.V."/>
            <person name="Efimov B.A."/>
        </authorList>
    </citation>
    <scope>NUCLEOTIDE SEQUENCE [LARGE SCALE GENOMIC DNA]</scope>
    <source>
        <strain evidence="14 15">627</strain>
    </source>
</reference>
<organism evidence="14 15">
    <name type="scientific">Alistipes inops</name>
    <dbReference type="NCBI Taxonomy" id="1501391"/>
    <lineage>
        <taxon>Bacteria</taxon>
        <taxon>Pseudomonadati</taxon>
        <taxon>Bacteroidota</taxon>
        <taxon>Bacteroidia</taxon>
        <taxon>Bacteroidales</taxon>
        <taxon>Rikenellaceae</taxon>
        <taxon>Alistipes</taxon>
    </lineage>
</organism>
<evidence type="ECO:0000313" key="14">
    <source>
        <dbReference type="EMBL" id="KHE41378.1"/>
    </source>
</evidence>
<comment type="catalytic activity">
    <reaction evidence="12">
        <text>a hydroperoxide + [thioredoxin]-dithiol = an alcohol + [thioredoxin]-disulfide + H2O</text>
        <dbReference type="Rhea" id="RHEA:62620"/>
        <dbReference type="Rhea" id="RHEA-COMP:10698"/>
        <dbReference type="Rhea" id="RHEA-COMP:10700"/>
        <dbReference type="ChEBI" id="CHEBI:15377"/>
        <dbReference type="ChEBI" id="CHEBI:29950"/>
        <dbReference type="ChEBI" id="CHEBI:30879"/>
        <dbReference type="ChEBI" id="CHEBI:35924"/>
        <dbReference type="ChEBI" id="CHEBI:50058"/>
        <dbReference type="EC" id="1.11.1.24"/>
    </reaction>
</comment>
<evidence type="ECO:0000256" key="2">
    <source>
        <dbReference type="ARBA" id="ARBA00011245"/>
    </source>
</evidence>
<evidence type="ECO:0000256" key="8">
    <source>
        <dbReference type="ARBA" id="ARBA00023284"/>
    </source>
</evidence>
<dbReference type="EMBL" id="JRGF01000011">
    <property type="protein sequence ID" value="KHE41378.1"/>
    <property type="molecule type" value="Genomic_DNA"/>
</dbReference>
<dbReference type="InterPro" id="IPR000866">
    <property type="entry name" value="AhpC/TSA"/>
</dbReference>
<keyword evidence="5" id="KW-0049">Antioxidant</keyword>
<dbReference type="RefSeq" id="WP_022063309.1">
    <property type="nucleotide sequence ID" value="NZ_JRGF01000011.1"/>
</dbReference>
<comment type="caution">
    <text evidence="14">The sequence shown here is derived from an EMBL/GenBank/DDBJ whole genome shotgun (WGS) entry which is preliminary data.</text>
</comment>
<evidence type="ECO:0000256" key="7">
    <source>
        <dbReference type="ARBA" id="ARBA00023157"/>
    </source>
</evidence>
<protein>
    <recommendedName>
        <fullName evidence="3">thioredoxin-dependent peroxiredoxin</fullName>
        <ecNumber evidence="3">1.11.1.24</ecNumber>
    </recommendedName>
    <alternativeName>
        <fullName evidence="9">Thioredoxin peroxidase</fullName>
    </alternativeName>
    <alternativeName>
        <fullName evidence="11">Thioredoxin-dependent peroxiredoxin Bcp</fullName>
    </alternativeName>
</protein>
<dbReference type="CDD" id="cd03017">
    <property type="entry name" value="PRX_BCP"/>
    <property type="match status" value="1"/>
</dbReference>
<gene>
    <name evidence="14" type="ORF">LG35_08545</name>
</gene>
<dbReference type="EC" id="1.11.1.24" evidence="3"/>
<keyword evidence="6" id="KW-0560">Oxidoreductase</keyword>
<evidence type="ECO:0000256" key="9">
    <source>
        <dbReference type="ARBA" id="ARBA00032824"/>
    </source>
</evidence>
<evidence type="ECO:0000256" key="1">
    <source>
        <dbReference type="ARBA" id="ARBA00003330"/>
    </source>
</evidence>
<keyword evidence="8" id="KW-0676">Redox-active center</keyword>
<proteinExistence type="inferred from homology"/>